<feature type="compositionally biased region" description="Basic residues" evidence="27">
    <location>
        <begin position="1324"/>
        <end position="1335"/>
    </location>
</feature>
<dbReference type="PROSITE" id="PS50235">
    <property type="entry name" value="USP_3"/>
    <property type="match status" value="1"/>
</dbReference>
<dbReference type="Pfam" id="PF04209">
    <property type="entry name" value="HgmA_C"/>
    <property type="match status" value="1"/>
</dbReference>
<dbReference type="Proteomes" id="UP000779574">
    <property type="component" value="Unassembled WGS sequence"/>
</dbReference>
<feature type="compositionally biased region" description="Polar residues" evidence="27">
    <location>
        <begin position="1346"/>
        <end position="1366"/>
    </location>
</feature>
<evidence type="ECO:0000256" key="15">
    <source>
        <dbReference type="ARBA" id="ARBA00022843"/>
    </source>
</evidence>
<dbReference type="Gene3D" id="2.60.120.10">
    <property type="entry name" value="Jelly Rolls"/>
    <property type="match status" value="1"/>
</dbReference>
<keyword evidence="17" id="KW-0653">Protein transport</keyword>
<evidence type="ECO:0000256" key="4">
    <source>
        <dbReference type="ARBA" id="ARBA00004704"/>
    </source>
</evidence>
<dbReference type="Gene3D" id="3.90.70.10">
    <property type="entry name" value="Cysteine proteinases"/>
    <property type="match status" value="2"/>
</dbReference>
<dbReference type="CDD" id="cd07000">
    <property type="entry name" value="cupin_HGO_N"/>
    <property type="match status" value="1"/>
</dbReference>
<dbReference type="GO" id="GO:0006559">
    <property type="term" value="P:L-phenylalanine catabolic process"/>
    <property type="evidence" value="ECO:0007669"/>
    <property type="project" value="UniProtKB-KW"/>
</dbReference>
<feature type="compositionally biased region" description="Polar residues" evidence="27">
    <location>
        <begin position="1248"/>
        <end position="1265"/>
    </location>
</feature>
<keyword evidence="15" id="KW-0832">Ubl conjugation</keyword>
<dbReference type="PANTHER" id="PTHR11056:SF5">
    <property type="entry name" value="HOMOGENTISATE 1,2-DIOXYGENASE"/>
    <property type="match status" value="1"/>
</dbReference>
<evidence type="ECO:0000256" key="18">
    <source>
        <dbReference type="ARBA" id="ARBA00022964"/>
    </source>
</evidence>
<feature type="compositionally biased region" description="Basic and acidic residues" evidence="27">
    <location>
        <begin position="1277"/>
        <end position="1290"/>
    </location>
</feature>
<dbReference type="Gene3D" id="1.25.40.10">
    <property type="entry name" value="Tetratricopeptide repeat domain"/>
    <property type="match status" value="1"/>
</dbReference>
<keyword evidence="13" id="KW-0677">Repeat</keyword>
<evidence type="ECO:0000256" key="13">
    <source>
        <dbReference type="ARBA" id="ARBA00022737"/>
    </source>
</evidence>
<evidence type="ECO:0000256" key="25">
    <source>
        <dbReference type="PIRSR" id="PIRSR605708-2"/>
    </source>
</evidence>
<feature type="region of interest" description="Disordered" evidence="27">
    <location>
        <begin position="1"/>
        <end position="46"/>
    </location>
</feature>
<feature type="compositionally biased region" description="Basic and acidic residues" evidence="27">
    <location>
        <begin position="22"/>
        <end position="35"/>
    </location>
</feature>
<dbReference type="SUPFAM" id="SSF48452">
    <property type="entry name" value="TPR-like"/>
    <property type="match status" value="1"/>
</dbReference>
<organism evidence="29 30">
    <name type="scientific">Aureobasidium melanogenum</name>
    <name type="common">Aureobasidium pullulans var. melanogenum</name>
    <dbReference type="NCBI Taxonomy" id="46634"/>
    <lineage>
        <taxon>Eukaryota</taxon>
        <taxon>Fungi</taxon>
        <taxon>Dikarya</taxon>
        <taxon>Ascomycota</taxon>
        <taxon>Pezizomycotina</taxon>
        <taxon>Dothideomycetes</taxon>
        <taxon>Dothideomycetidae</taxon>
        <taxon>Dothideales</taxon>
        <taxon>Saccotheciaceae</taxon>
        <taxon>Aureobasidium</taxon>
    </lineage>
</organism>
<dbReference type="InterPro" id="IPR005708">
    <property type="entry name" value="Homogentis_dOase"/>
</dbReference>
<dbReference type="InterPro" id="IPR038765">
    <property type="entry name" value="Papain-like_cys_pep_sf"/>
</dbReference>
<feature type="region of interest" description="Disordered" evidence="27">
    <location>
        <begin position="1246"/>
        <end position="1265"/>
    </location>
</feature>
<sequence>MSFLGGAECSTAGNPLSQFTKHVQDDKSLQRDRLVGRGPGGMESMRSQMGAPQDAMMDDFMQQPAHLGPTFQDSPFAMDQMRRELDQAASLAPAHWAAEFEPQMSDQPGPAFAHQNNGAFNPQEFARFQQTSAARTASPLSNVQQTPMARYQSPMQYGGMYGNGMGMRMGMGGMGMMNGMHTPQDQQQQSKGKERMIELDDKDWEAQFAELDAPQEQQDVQLDAEANAAIEAELNAMDRSVDQSETLFGDFESVWQGIQAETTQNREFGMNDTIGDATDRFDQWDGFDGLNTHRDPSLGDYMFEDDNPFTELANPYDEGVKIMREGGNLSLAALAFEAAVQKDPDHMGAWTALGQAQAQNEKESPAIRALEHALKLDPNNLEALMGLAVSYTNEGYDSTAYRTLERWVATKYPSLIKAPLSSQDDEIGFTDRHALHEKVTDLFIQAAQLSPDGEQMDPDVQVGLGVLFYGAEEYDKAVDCFGAALASTEEGSTNRQEELHLLWNRLGATLANSGRSEEAIDAYSRALEMRPNFVRARYNLGVSCINIGCYEEAAQHLLGALAMHRITEKEGLEKARQVVGDSNMTDAKLEAMITQNQSTNLYDTLRRVFAQMERRDLQELVGPGMNLDEMRQHFDTHAQPSLGRAVSAIVELALTLILLLQNLPDAGAFGGLFVPEDRKKLEKEDEKRVKAILARLQKYGITTFSEANVSYALQATNSAGNGDEAMRLLLLFEDTYEGLVKTYDPSTKLLGAENRNGVTCYLDALLFAMFARLDSFEAMLYNSFDDLPRKKLAGLLRLWVNMLRSGRLITRDITKHLQDSLAECGWESAAELCQQDTSEAFTFITGQLGLPLLTLKMDLFHTGKEDPADDHKFVNERLLEVAVVTEPPEGSTVVTLEDCLENYFNNRIEVKRHLDRRNTLQSVRSNELLRRRNSCDKIGAMHVETVEYFDQAATPKQDPSTPIKSPSSAPSTPIKSPLDKIRPGMNRKRADSIFSQRRVTDSKSDEKNGSDDASSTPGRPRKNSVRTEVLMPAWQFFKLLPWYTENIVPTSDAQVAAHFSRKRPVLGIALKRYQYSNAGVASRLDNFIDIPLEIAVPSFVSDDEMEDHSPLVGNFKLVLQSVVCHRGVSVNSGHYVSLVRGRAANAPSVDGRSDRPDTAESSEEEDPWMLFDDLARERVTYVDINQKLKEECPYLLFYQVQPIDEELIPDAPPTYDEAVSRHPSDSLEYSPEKLKKLSSDENDMVLVESSSPTSPNGLSGTETVDWTAASNRTSLDIRGRTSLDARRSSMADDGSAAGSQATTSIPSTPIDEARSSFLGIPSRRGSKVSTKKTKSRPGSTDGGSRFSLNMSKLTSRVSRTDLTNLASAAEQDEDMENGKEIEGPPTVSGSEASVESLKNLDAKMAEKAEKELRPIIMPAPLKERKAATDPTKVFHYTDLQRKKPTRENDPYTYMHGWNNRHQSEVIPGTLPVAQNNPQEVRFGLYTEGITYSAFAAPRAHNYSTYMYRVRPAAAHNGYKKIESKAHIQNCFLSLNPEVETLPEQAEWGPFPLPEDSEKIDFVDGLHTLGGSGDPNLREGIALYIYAINASMEKRAFCNTDGDFLICAQQGNLDIQTEFGMIFLQPGEICVIQRGVRFRIALGPGVQKARGYITEVWGSIWELPDLGPLGGHGLANPRDFLYPVAHIDDELSGDWEVVNKNNGRYNCLEQDHSPFDLVAWHGNVVPYKYDLTKFASQNATSIDHTDPSVNTVLTAKSRDPNTPLADFLWFGPRWDVASNTFRLPYFHRNSASEFLACLYGEGLGRSDDFQPGGGSFEGGHTPHGGFSEAYVDEMRIQESEPRKILEGQMTIMVESSRTFLWTEYARVGCGTINTRGTDPKVWDTLPDRFSNNPEAKALLKRVKEDKKLMEERSKVYYDDAALKELLDSKTNGH</sequence>
<feature type="region of interest" description="Disordered" evidence="27">
    <location>
        <begin position="1146"/>
        <end position="1166"/>
    </location>
</feature>
<evidence type="ECO:0000256" key="19">
    <source>
        <dbReference type="ARBA" id="ARBA00022966"/>
    </source>
</evidence>
<evidence type="ECO:0000256" key="16">
    <source>
        <dbReference type="ARBA" id="ARBA00022878"/>
    </source>
</evidence>
<keyword evidence="11" id="KW-1017">Isopeptide bond</keyword>
<feature type="binding site" evidence="25">
    <location>
        <position position="1792"/>
    </location>
    <ligand>
        <name>Fe cation</name>
        <dbReference type="ChEBI" id="CHEBI:24875"/>
    </ligand>
</feature>
<reference evidence="29" key="1">
    <citation type="journal article" date="2021" name="J Fungi (Basel)">
        <title>Virulence traits and population genomics of the black yeast Aureobasidium melanogenum.</title>
        <authorList>
            <person name="Cernosa A."/>
            <person name="Sun X."/>
            <person name="Gostincar C."/>
            <person name="Fang C."/>
            <person name="Gunde-Cimerman N."/>
            <person name="Song Z."/>
        </authorList>
    </citation>
    <scope>NUCLEOTIDE SEQUENCE</scope>
    <source>
        <strain evidence="29">EXF-9911</strain>
    </source>
</reference>
<comment type="pathway">
    <text evidence="4">Amino-acid degradation; L-phenylalanine degradation; acetoacetate and fumarate from L-phenylalanine: step 4/6.</text>
</comment>
<evidence type="ECO:0000256" key="6">
    <source>
        <dbReference type="ARBA" id="ARBA00007757"/>
    </source>
</evidence>
<evidence type="ECO:0000256" key="26">
    <source>
        <dbReference type="PROSITE-ProRule" id="PRU00339"/>
    </source>
</evidence>
<keyword evidence="9" id="KW-0813">Transport</keyword>
<keyword evidence="18" id="KW-0223">Dioxygenase</keyword>
<feature type="binding site" evidence="25">
    <location>
        <position position="1786"/>
    </location>
    <ligand>
        <name>Fe cation</name>
        <dbReference type="ChEBI" id="CHEBI:24875"/>
    </ligand>
</feature>
<dbReference type="InterPro" id="IPR014710">
    <property type="entry name" value="RmlC-like_jellyroll"/>
</dbReference>
<evidence type="ECO:0000256" key="3">
    <source>
        <dbReference type="ARBA" id="ARBA00004496"/>
    </source>
</evidence>
<feature type="compositionally biased region" description="Polar residues" evidence="27">
    <location>
        <begin position="11"/>
        <end position="21"/>
    </location>
</feature>
<dbReference type="PANTHER" id="PTHR11056">
    <property type="entry name" value="HOMOGENTISATE 1,2-DIOXYGENASE"/>
    <property type="match status" value="1"/>
</dbReference>
<dbReference type="PROSITE" id="PS50293">
    <property type="entry name" value="TPR_REGION"/>
    <property type="match status" value="1"/>
</dbReference>
<keyword evidence="21 25" id="KW-0408">Iron</keyword>
<dbReference type="SMART" id="SM00028">
    <property type="entry name" value="TPR"/>
    <property type="match status" value="4"/>
</dbReference>
<dbReference type="InterPro" id="IPR019734">
    <property type="entry name" value="TPR_rpt"/>
</dbReference>
<feature type="active site" description="Proton acceptor" evidence="24">
    <location>
        <position position="1743"/>
    </location>
</feature>
<dbReference type="Pfam" id="PF20510">
    <property type="entry name" value="HgmA_N"/>
    <property type="match status" value="1"/>
</dbReference>
<dbReference type="PROSITE" id="PS50005">
    <property type="entry name" value="TPR"/>
    <property type="match status" value="2"/>
</dbReference>
<dbReference type="EC" id="1.13.11.5" evidence="7"/>
<dbReference type="FunFam" id="1.25.40.10:FF:000218">
    <property type="entry name" value="Peroxisomal targeting signal receptor"/>
    <property type="match status" value="1"/>
</dbReference>
<keyword evidence="19" id="KW-0882">Thioester bond</keyword>
<dbReference type="GO" id="GO:0004843">
    <property type="term" value="F:cysteine-type deubiquitinase activity"/>
    <property type="evidence" value="ECO:0007669"/>
    <property type="project" value="InterPro"/>
</dbReference>
<evidence type="ECO:0000256" key="20">
    <source>
        <dbReference type="ARBA" id="ARBA00023002"/>
    </source>
</evidence>
<feature type="compositionally biased region" description="Basic and acidic residues" evidence="27">
    <location>
        <begin position="998"/>
        <end position="1010"/>
    </location>
</feature>
<evidence type="ECO:0000259" key="28">
    <source>
        <dbReference type="PROSITE" id="PS50235"/>
    </source>
</evidence>
<feature type="repeat" description="TPR" evidence="26">
    <location>
        <begin position="347"/>
        <end position="380"/>
    </location>
</feature>
<evidence type="ECO:0000256" key="8">
    <source>
        <dbReference type="ARBA" id="ARBA00014710"/>
    </source>
</evidence>
<evidence type="ECO:0000256" key="17">
    <source>
        <dbReference type="ARBA" id="ARBA00022927"/>
    </source>
</evidence>
<evidence type="ECO:0000256" key="9">
    <source>
        <dbReference type="ARBA" id="ARBA00022448"/>
    </source>
</evidence>
<dbReference type="GO" id="GO:0016558">
    <property type="term" value="P:protein import into peroxisome matrix"/>
    <property type="evidence" value="ECO:0007669"/>
    <property type="project" value="UniProtKB-ARBA"/>
</dbReference>
<evidence type="ECO:0000256" key="22">
    <source>
        <dbReference type="ARBA" id="ARBA00023232"/>
    </source>
</evidence>
<evidence type="ECO:0000256" key="5">
    <source>
        <dbReference type="ARBA" id="ARBA00005348"/>
    </source>
</evidence>
<gene>
    <name evidence="29" type="ORF">KCU76_g4913</name>
</gene>
<evidence type="ECO:0000313" key="29">
    <source>
        <dbReference type="EMBL" id="KAG9694894.1"/>
    </source>
</evidence>
<comment type="caution">
    <text evidence="29">The sequence shown here is derived from an EMBL/GenBank/DDBJ whole genome shotgun (WGS) entry which is preliminary data.</text>
</comment>
<dbReference type="FunFam" id="2.60.120.10:FF:000034">
    <property type="entry name" value="Homogentisate 1,2-dioxygenase"/>
    <property type="match status" value="1"/>
</dbReference>
<feature type="domain" description="USP" evidence="28">
    <location>
        <begin position="750"/>
        <end position="1201"/>
    </location>
</feature>
<keyword evidence="22" id="KW-0585">Phenylalanine catabolism</keyword>
<dbReference type="InterPro" id="IPR046452">
    <property type="entry name" value="HgmA_N"/>
</dbReference>
<comment type="similarity">
    <text evidence="6">Belongs to the homogentisate dioxygenase family.</text>
</comment>
<dbReference type="SUPFAM" id="SSF51182">
    <property type="entry name" value="RmlC-like cupins"/>
    <property type="match status" value="1"/>
</dbReference>
<keyword evidence="10" id="KW-0963">Cytoplasm</keyword>
<evidence type="ECO:0000256" key="7">
    <source>
        <dbReference type="ARBA" id="ARBA00013127"/>
    </source>
</evidence>
<evidence type="ECO:0000256" key="12">
    <source>
        <dbReference type="ARBA" id="ARBA00022723"/>
    </source>
</evidence>
<evidence type="ECO:0000256" key="23">
    <source>
        <dbReference type="ARBA" id="ARBA00032505"/>
    </source>
</evidence>
<feature type="compositionally biased region" description="Basic and acidic residues" evidence="27">
    <location>
        <begin position="1218"/>
        <end position="1230"/>
    </location>
</feature>
<evidence type="ECO:0000256" key="1">
    <source>
        <dbReference type="ARBA" id="ARBA00001962"/>
    </source>
</evidence>
<evidence type="ECO:0000256" key="14">
    <source>
        <dbReference type="ARBA" id="ARBA00022803"/>
    </source>
</evidence>
<comment type="similarity">
    <text evidence="5">Belongs to the peroxisomal targeting signal receptor family.</text>
</comment>
<dbReference type="GO" id="GO:0005777">
    <property type="term" value="C:peroxisome"/>
    <property type="evidence" value="ECO:0007669"/>
    <property type="project" value="UniProtKB-SubCell"/>
</dbReference>
<feature type="non-terminal residue" evidence="29">
    <location>
        <position position="1"/>
    </location>
</feature>
<keyword evidence="14 26" id="KW-0802">TPR repeat</keyword>
<dbReference type="InterPro" id="IPR011051">
    <property type="entry name" value="RmlC_Cupin_sf"/>
</dbReference>
<dbReference type="InterPro" id="IPR028889">
    <property type="entry name" value="USP"/>
</dbReference>
<dbReference type="EMBL" id="JAHFXF010000147">
    <property type="protein sequence ID" value="KAG9694894.1"/>
    <property type="molecule type" value="Genomic_DNA"/>
</dbReference>
<proteinExistence type="inferred from homology"/>
<reference evidence="29" key="2">
    <citation type="submission" date="2021-08" db="EMBL/GenBank/DDBJ databases">
        <authorList>
            <person name="Gostincar C."/>
            <person name="Sun X."/>
            <person name="Song Z."/>
            <person name="Gunde-Cimerman N."/>
        </authorList>
    </citation>
    <scope>NUCLEOTIDE SEQUENCE</scope>
    <source>
        <strain evidence="29">EXF-9911</strain>
    </source>
</reference>
<evidence type="ECO:0000256" key="2">
    <source>
        <dbReference type="ARBA" id="ARBA00004275"/>
    </source>
</evidence>
<evidence type="ECO:0000256" key="27">
    <source>
        <dbReference type="SAM" id="MobiDB-lite"/>
    </source>
</evidence>
<evidence type="ECO:0000313" key="30">
    <source>
        <dbReference type="Proteomes" id="UP000779574"/>
    </source>
</evidence>
<dbReference type="InterPro" id="IPR001394">
    <property type="entry name" value="Peptidase_C19_UCH"/>
</dbReference>
<feature type="region of interest" description="Disordered" evidence="27">
    <location>
        <begin position="1277"/>
        <end position="1395"/>
    </location>
</feature>
<keyword evidence="20" id="KW-0560">Oxidoreductase</keyword>
<dbReference type="InterPro" id="IPR046451">
    <property type="entry name" value="HgmA_C"/>
</dbReference>
<feature type="binding site" evidence="25">
    <location>
        <position position="1822"/>
    </location>
    <ligand>
        <name>Fe cation</name>
        <dbReference type="ChEBI" id="CHEBI:24875"/>
    </ligand>
</feature>
<keyword evidence="16" id="KW-0828">Tyrosine catabolism</keyword>
<feature type="repeat" description="TPR" evidence="26">
    <location>
        <begin position="500"/>
        <end position="533"/>
    </location>
</feature>
<dbReference type="GO" id="GO:0046872">
    <property type="term" value="F:metal ion binding"/>
    <property type="evidence" value="ECO:0007669"/>
    <property type="project" value="UniProtKB-KW"/>
</dbReference>
<feature type="compositionally biased region" description="Polar residues" evidence="27">
    <location>
        <begin position="957"/>
        <end position="974"/>
    </location>
</feature>
<feature type="region of interest" description="Disordered" evidence="27">
    <location>
        <begin position="952"/>
        <end position="1024"/>
    </location>
</feature>
<dbReference type="SUPFAM" id="SSF54001">
    <property type="entry name" value="Cysteine proteinases"/>
    <property type="match status" value="1"/>
</dbReference>
<keyword evidence="12 25" id="KW-0479">Metal-binding</keyword>
<dbReference type="OrthoDB" id="6287070at2759"/>
<evidence type="ECO:0000256" key="10">
    <source>
        <dbReference type="ARBA" id="ARBA00022490"/>
    </source>
</evidence>
<accession>A0A9P8EN31</accession>
<dbReference type="GO" id="GO:0006572">
    <property type="term" value="P:L-tyrosine catabolic process"/>
    <property type="evidence" value="ECO:0007669"/>
    <property type="project" value="UniProtKB-KW"/>
</dbReference>
<dbReference type="Pfam" id="PF13432">
    <property type="entry name" value="TPR_16"/>
    <property type="match status" value="1"/>
</dbReference>
<evidence type="ECO:0000256" key="21">
    <source>
        <dbReference type="ARBA" id="ARBA00023004"/>
    </source>
</evidence>
<name>A0A9P8EN31_AURME</name>
<feature type="region of interest" description="Disordered" evidence="27">
    <location>
        <begin position="1208"/>
        <end position="1230"/>
    </location>
</feature>
<comment type="cofactor">
    <cofactor evidence="1 25">
        <name>Fe cation</name>
        <dbReference type="ChEBI" id="CHEBI:24875"/>
    </cofactor>
</comment>
<feature type="binding site" evidence="25">
    <location>
        <position position="1822"/>
    </location>
    <ligand>
        <name>homogentisate</name>
        <dbReference type="ChEBI" id="CHEBI:16169"/>
    </ligand>
</feature>
<comment type="subcellular location">
    <subcellularLocation>
        <location evidence="3">Cytoplasm</location>
    </subcellularLocation>
    <subcellularLocation>
        <location evidence="2">Peroxisome</location>
    </subcellularLocation>
</comment>
<dbReference type="GO" id="GO:0016579">
    <property type="term" value="P:protein deubiquitination"/>
    <property type="evidence" value="ECO:0007669"/>
    <property type="project" value="InterPro"/>
</dbReference>
<dbReference type="Pfam" id="PF00443">
    <property type="entry name" value="UCH"/>
    <property type="match status" value="1"/>
</dbReference>
<dbReference type="Pfam" id="PF00515">
    <property type="entry name" value="TPR_1"/>
    <property type="match status" value="1"/>
</dbReference>
<dbReference type="GO" id="GO:0004411">
    <property type="term" value="F:homogentisate 1,2-dioxygenase activity"/>
    <property type="evidence" value="ECO:0007669"/>
    <property type="project" value="UniProtKB-EC"/>
</dbReference>
<evidence type="ECO:0000256" key="11">
    <source>
        <dbReference type="ARBA" id="ARBA00022499"/>
    </source>
</evidence>
<evidence type="ECO:0000256" key="24">
    <source>
        <dbReference type="PIRSR" id="PIRSR605708-1"/>
    </source>
</evidence>
<protein>
    <recommendedName>
        <fullName evidence="8">Peroxisomal targeting signal receptor</fullName>
        <ecNumber evidence="7">1.13.11.5</ecNumber>
    </recommendedName>
    <alternativeName>
        <fullName evidence="23">Peroxin-5</fullName>
    </alternativeName>
</protein>
<dbReference type="InterPro" id="IPR011990">
    <property type="entry name" value="TPR-like_helical_dom_sf"/>
</dbReference>